<accession>A0A1S2PH04</accession>
<dbReference type="InterPro" id="IPR023213">
    <property type="entry name" value="CAT-like_dom_sf"/>
</dbReference>
<evidence type="ECO:0000256" key="3">
    <source>
        <dbReference type="ARBA" id="ARBA00022450"/>
    </source>
</evidence>
<organism evidence="6 7">
    <name type="scientific">Streptomyces monashensis</name>
    <dbReference type="NCBI Taxonomy" id="1678012"/>
    <lineage>
        <taxon>Bacteria</taxon>
        <taxon>Bacillati</taxon>
        <taxon>Actinomycetota</taxon>
        <taxon>Actinomycetes</taxon>
        <taxon>Kitasatosporales</taxon>
        <taxon>Streptomycetaceae</taxon>
        <taxon>Streptomyces</taxon>
    </lineage>
</organism>
<comment type="caution">
    <text evidence="6">The sequence shown here is derived from an EMBL/GenBank/DDBJ whole genome shotgun (WGS) entry which is preliminary data.</text>
</comment>
<dbReference type="GO" id="GO:0008610">
    <property type="term" value="P:lipid biosynthetic process"/>
    <property type="evidence" value="ECO:0007669"/>
    <property type="project" value="UniProtKB-ARBA"/>
</dbReference>
<dbReference type="FunFam" id="1.10.1200.10:FF:000016">
    <property type="entry name" value="Non-ribosomal peptide synthase"/>
    <property type="match status" value="1"/>
</dbReference>
<dbReference type="GO" id="GO:0031177">
    <property type="term" value="F:phosphopantetheine binding"/>
    <property type="evidence" value="ECO:0007669"/>
    <property type="project" value="InterPro"/>
</dbReference>
<dbReference type="PROSITE" id="PS50075">
    <property type="entry name" value="CARRIER"/>
    <property type="match status" value="1"/>
</dbReference>
<name>A0A1S2PH04_9ACTN</name>
<keyword evidence="7" id="KW-1185">Reference proteome</keyword>
<dbReference type="SUPFAM" id="SSF47336">
    <property type="entry name" value="ACP-like"/>
    <property type="match status" value="1"/>
</dbReference>
<dbReference type="InterPro" id="IPR009081">
    <property type="entry name" value="PP-bd_ACP"/>
</dbReference>
<comment type="cofactor">
    <cofactor evidence="1">
        <name>pantetheine 4'-phosphate</name>
        <dbReference type="ChEBI" id="CHEBI:47942"/>
    </cofactor>
</comment>
<dbReference type="InterPro" id="IPR001242">
    <property type="entry name" value="Condensation_dom"/>
</dbReference>
<dbReference type="SMART" id="SM00823">
    <property type="entry name" value="PKS_PP"/>
    <property type="match status" value="1"/>
</dbReference>
<dbReference type="Gene3D" id="3.30.559.30">
    <property type="entry name" value="Nonribosomal peptide synthetase, condensation domain"/>
    <property type="match status" value="1"/>
</dbReference>
<evidence type="ECO:0000256" key="2">
    <source>
        <dbReference type="ARBA" id="ARBA00006432"/>
    </source>
</evidence>
<dbReference type="EMBL" id="MLYO01000077">
    <property type="protein sequence ID" value="OIJ92993.1"/>
    <property type="molecule type" value="Genomic_DNA"/>
</dbReference>
<dbReference type="GO" id="GO:0003824">
    <property type="term" value="F:catalytic activity"/>
    <property type="evidence" value="ECO:0007669"/>
    <property type="project" value="InterPro"/>
</dbReference>
<comment type="similarity">
    <text evidence="2">Belongs to the ATP-dependent AMP-binding enzyme family.</text>
</comment>
<gene>
    <name evidence="6" type="ORF">BIV23_38240</name>
</gene>
<evidence type="ECO:0000313" key="7">
    <source>
        <dbReference type="Proteomes" id="UP000179642"/>
    </source>
</evidence>
<dbReference type="PANTHER" id="PTHR45527">
    <property type="entry name" value="NONRIBOSOMAL PEPTIDE SYNTHETASE"/>
    <property type="match status" value="1"/>
</dbReference>
<evidence type="ECO:0000313" key="6">
    <source>
        <dbReference type="EMBL" id="OIJ92993.1"/>
    </source>
</evidence>
<dbReference type="PANTHER" id="PTHR45527:SF1">
    <property type="entry name" value="FATTY ACID SYNTHASE"/>
    <property type="match status" value="1"/>
</dbReference>
<dbReference type="Gene3D" id="3.30.559.10">
    <property type="entry name" value="Chloramphenicol acetyltransferase-like domain"/>
    <property type="match status" value="1"/>
</dbReference>
<dbReference type="GO" id="GO:0043041">
    <property type="term" value="P:amino acid activation for nonribosomal peptide biosynthetic process"/>
    <property type="evidence" value="ECO:0007669"/>
    <property type="project" value="TreeGrafter"/>
</dbReference>
<dbReference type="RefSeq" id="WP_071385593.1">
    <property type="nucleotide sequence ID" value="NZ_MLYO01000077.1"/>
</dbReference>
<dbReference type="InterPro" id="IPR029058">
    <property type="entry name" value="AB_hydrolase_fold"/>
</dbReference>
<dbReference type="Gene3D" id="3.40.50.1820">
    <property type="entry name" value="alpha/beta hydrolase"/>
    <property type="match status" value="1"/>
</dbReference>
<keyword evidence="4" id="KW-0597">Phosphoprotein</keyword>
<evidence type="ECO:0000256" key="4">
    <source>
        <dbReference type="ARBA" id="ARBA00022553"/>
    </source>
</evidence>
<feature type="domain" description="Carrier" evidence="5">
    <location>
        <begin position="467"/>
        <end position="542"/>
    </location>
</feature>
<dbReference type="Proteomes" id="UP000179642">
    <property type="component" value="Unassembled WGS sequence"/>
</dbReference>
<dbReference type="GO" id="GO:0005829">
    <property type="term" value="C:cytosol"/>
    <property type="evidence" value="ECO:0007669"/>
    <property type="project" value="TreeGrafter"/>
</dbReference>
<dbReference type="SUPFAM" id="SSF52777">
    <property type="entry name" value="CoA-dependent acyltransferases"/>
    <property type="match status" value="2"/>
</dbReference>
<proteinExistence type="inferred from homology"/>
<protein>
    <recommendedName>
        <fullName evidence="5">Carrier domain-containing protein</fullName>
    </recommendedName>
</protein>
<dbReference type="GO" id="GO:0044550">
    <property type="term" value="P:secondary metabolite biosynthetic process"/>
    <property type="evidence" value="ECO:0007669"/>
    <property type="project" value="TreeGrafter"/>
</dbReference>
<dbReference type="GO" id="GO:0072330">
    <property type="term" value="P:monocarboxylic acid biosynthetic process"/>
    <property type="evidence" value="ECO:0007669"/>
    <property type="project" value="UniProtKB-ARBA"/>
</dbReference>
<dbReference type="Pfam" id="PF00668">
    <property type="entry name" value="Condensation"/>
    <property type="match status" value="1"/>
</dbReference>
<dbReference type="GO" id="GO:0017000">
    <property type="term" value="P:antibiotic biosynthetic process"/>
    <property type="evidence" value="ECO:0007669"/>
    <property type="project" value="UniProtKB-ARBA"/>
</dbReference>
<reference evidence="6 7" key="1">
    <citation type="submission" date="2016-10" db="EMBL/GenBank/DDBJ databases">
        <title>Genome sequence of Streptomyces sp. MUSC 1.</title>
        <authorList>
            <person name="Lee L.-H."/>
            <person name="Ser H.-L."/>
            <person name="Law J.W.-F."/>
        </authorList>
    </citation>
    <scope>NUCLEOTIDE SEQUENCE [LARGE SCALE GENOMIC DNA]</scope>
    <source>
        <strain evidence="6 7">MUSC 1</strain>
    </source>
</reference>
<dbReference type="Pfam" id="PF00550">
    <property type="entry name" value="PP-binding"/>
    <property type="match status" value="1"/>
</dbReference>
<keyword evidence="3" id="KW-0596">Phosphopantetheine</keyword>
<evidence type="ECO:0000256" key="1">
    <source>
        <dbReference type="ARBA" id="ARBA00001957"/>
    </source>
</evidence>
<evidence type="ECO:0000259" key="5">
    <source>
        <dbReference type="PROSITE" id="PS50075"/>
    </source>
</evidence>
<dbReference type="AlphaFoldDB" id="A0A1S2PH04"/>
<dbReference type="CDD" id="cd19531">
    <property type="entry name" value="LCL_NRPS-like"/>
    <property type="match status" value="1"/>
</dbReference>
<dbReference type="InterPro" id="IPR020806">
    <property type="entry name" value="PKS_PP-bd"/>
</dbReference>
<dbReference type="InterPro" id="IPR036736">
    <property type="entry name" value="ACP-like_sf"/>
</dbReference>
<sequence>MTADDSLTVVTSFAQQSLWLQHEVDPERAAYNITAAVRLRGPLDVPALERALNAVVARHEVLRTVFALEGADPVQVIGPVRALTVPVHEAGPDRFDAYADDVLFAPFDLRRGPLLRLELLRLEPEHHIALLALHHIVTDGTSSAILLQELSHAYAAELAQVDPLWEELPIQYADFAAWQRDALAGSALARLTGHWSRVLADAAPLALPADRPRSADDAGHGAVHHFALPAGLTARLEELARAERATLFMVLLAGLDALLARYCGQDDITIVSPVSGRTRPELEGLIGYFVNPLLLRTRVSGTAGFTSLVGEARAATLDAFDHQELPFEQAVELLRRHGGPGAEGLRSQVMLVLQGARPSHWHSAGLDFELIPADTSNAKSDLVLEVRPEADGGCAAVLEYRTALYDAATAERMARHFVAVLEAVCARPEAPLDHLLATAVPDGEIPTVRAGAADTGGPAAPAPAYVAPRTPLEEEVAAVWSALLGKERVGVRDNFFDLGGQSLIAVRLAARLRDEFGVELTTRDLYADFTVEAVAWTVLQRMTADEEQASA</sequence>